<organism evidence="2 3">
    <name type="scientific">Clostridium homopropionicum DSM 5847</name>
    <dbReference type="NCBI Taxonomy" id="1121318"/>
    <lineage>
        <taxon>Bacteria</taxon>
        <taxon>Bacillati</taxon>
        <taxon>Bacillota</taxon>
        <taxon>Clostridia</taxon>
        <taxon>Eubacteriales</taxon>
        <taxon>Clostridiaceae</taxon>
        <taxon>Clostridium</taxon>
    </lineage>
</organism>
<dbReference type="EMBL" id="LHUR01000018">
    <property type="protein sequence ID" value="KOA20123.1"/>
    <property type="molecule type" value="Genomic_DNA"/>
</dbReference>
<keyword evidence="1" id="KW-0472">Membrane</keyword>
<protein>
    <submittedName>
        <fullName evidence="2">Uncharacterized protein</fullName>
    </submittedName>
</protein>
<keyword evidence="3" id="KW-1185">Reference proteome</keyword>
<evidence type="ECO:0000256" key="1">
    <source>
        <dbReference type="SAM" id="Phobius"/>
    </source>
</evidence>
<name>A0A0L6ZBE2_9CLOT</name>
<dbReference type="Proteomes" id="UP000037043">
    <property type="component" value="Unassembled WGS sequence"/>
</dbReference>
<keyword evidence="1" id="KW-1133">Transmembrane helix</keyword>
<dbReference type="STRING" id="36844.SAMN04488501_111157"/>
<sequence length="43" mass="5041">MDKLFEFINDPANTKKIYILFVLIGLGFIGNLVKRVMNEIKRK</sequence>
<accession>A0A0L6ZBE2</accession>
<comment type="caution">
    <text evidence="2">The sequence shown here is derived from an EMBL/GenBank/DDBJ whole genome shotgun (WGS) entry which is preliminary data.</text>
</comment>
<evidence type="ECO:0000313" key="3">
    <source>
        <dbReference type="Proteomes" id="UP000037043"/>
    </source>
</evidence>
<evidence type="ECO:0000313" key="2">
    <source>
        <dbReference type="EMBL" id="KOA20123.1"/>
    </source>
</evidence>
<gene>
    <name evidence="2" type="ORF">CLHOM_13180</name>
</gene>
<proteinExistence type="predicted"/>
<feature type="transmembrane region" description="Helical" evidence="1">
    <location>
        <begin position="17"/>
        <end position="33"/>
    </location>
</feature>
<reference evidence="3" key="1">
    <citation type="submission" date="2015-08" db="EMBL/GenBank/DDBJ databases">
        <title>Genome sequence of the strict anaerobe Clostridium homopropionicum LuHBu1 (DSM 5847T).</title>
        <authorList>
            <person name="Poehlein A."/>
            <person name="Beck M."/>
            <person name="Schiel-Bengelsdorf B."/>
            <person name="Bengelsdorf F.R."/>
            <person name="Daniel R."/>
            <person name="Duerre P."/>
        </authorList>
    </citation>
    <scope>NUCLEOTIDE SEQUENCE [LARGE SCALE GENOMIC DNA]</scope>
    <source>
        <strain evidence="3">DSM 5847</strain>
    </source>
</reference>
<dbReference type="AlphaFoldDB" id="A0A0L6ZBE2"/>
<keyword evidence="1" id="KW-0812">Transmembrane</keyword>
<dbReference type="PATRIC" id="fig|1121318.3.peg.1332"/>